<protein>
    <submittedName>
        <fullName evidence="12">Uncharacterized protein</fullName>
    </submittedName>
</protein>
<keyword evidence="4 9" id="KW-0812">Transmembrane</keyword>
<dbReference type="PANTHER" id="PTHR42643">
    <property type="entry name" value="IONOTROPIC RECEPTOR 20A-RELATED"/>
    <property type="match status" value="1"/>
</dbReference>
<feature type="transmembrane region" description="Helical" evidence="9">
    <location>
        <begin position="389"/>
        <end position="408"/>
    </location>
</feature>
<evidence type="ECO:0000256" key="3">
    <source>
        <dbReference type="ARBA" id="ARBA00022475"/>
    </source>
</evidence>
<evidence type="ECO:0000256" key="9">
    <source>
        <dbReference type="SAM" id="Phobius"/>
    </source>
</evidence>
<feature type="transmembrane region" description="Helical" evidence="9">
    <location>
        <begin position="606"/>
        <end position="629"/>
    </location>
</feature>
<evidence type="ECO:0000256" key="1">
    <source>
        <dbReference type="ARBA" id="ARBA00004651"/>
    </source>
</evidence>
<dbReference type="InterPro" id="IPR052192">
    <property type="entry name" value="Insect_Ionotropic_Sensory_Rcpt"/>
</dbReference>
<feature type="transmembrane region" description="Helical" evidence="9">
    <location>
        <begin position="420"/>
        <end position="439"/>
    </location>
</feature>
<evidence type="ECO:0000256" key="8">
    <source>
        <dbReference type="ARBA" id="ARBA00023180"/>
    </source>
</evidence>
<dbReference type="InterPro" id="IPR001320">
    <property type="entry name" value="Iontro_rcpt_C"/>
</dbReference>
<gene>
    <name evidence="12" type="ORF">B7P43_G16059</name>
</gene>
<name>A0A2J7QIM5_9NEOP</name>
<dbReference type="STRING" id="105785.A0A2J7QIM5"/>
<organism evidence="12 13">
    <name type="scientific">Cryptotermes secundus</name>
    <dbReference type="NCBI Taxonomy" id="105785"/>
    <lineage>
        <taxon>Eukaryota</taxon>
        <taxon>Metazoa</taxon>
        <taxon>Ecdysozoa</taxon>
        <taxon>Arthropoda</taxon>
        <taxon>Hexapoda</taxon>
        <taxon>Insecta</taxon>
        <taxon>Pterygota</taxon>
        <taxon>Neoptera</taxon>
        <taxon>Polyneoptera</taxon>
        <taxon>Dictyoptera</taxon>
        <taxon>Blattodea</taxon>
        <taxon>Blattoidea</taxon>
        <taxon>Termitoidae</taxon>
        <taxon>Kalotermitidae</taxon>
        <taxon>Cryptotermitinae</taxon>
        <taxon>Cryptotermes</taxon>
    </lineage>
</organism>
<evidence type="ECO:0000259" key="11">
    <source>
        <dbReference type="Pfam" id="PF24061"/>
    </source>
</evidence>
<feature type="domain" description="Ionotropic glutamate receptor C-terminal" evidence="10">
    <location>
        <begin position="356"/>
        <end position="517"/>
    </location>
</feature>
<keyword evidence="5 9" id="KW-1133">Transmembrane helix</keyword>
<dbReference type="AlphaFoldDB" id="A0A2J7QIM5"/>
<dbReference type="Gene3D" id="1.10.287.70">
    <property type="match status" value="1"/>
</dbReference>
<comment type="subcellular location">
    <subcellularLocation>
        <location evidence="1">Cell membrane</location>
        <topology evidence="1">Multi-pass membrane protein</topology>
    </subcellularLocation>
</comment>
<dbReference type="PANTHER" id="PTHR42643:SF30">
    <property type="entry name" value="IONOTROPIC RECEPTOR 40A-RELATED"/>
    <property type="match status" value="1"/>
</dbReference>
<dbReference type="GO" id="GO:0005886">
    <property type="term" value="C:plasma membrane"/>
    <property type="evidence" value="ECO:0007669"/>
    <property type="project" value="UniProtKB-SubCell"/>
</dbReference>
<sequence length="637" mass="72730">MAHPNVFTAKHRQLVRCTVNVASRYVSTGHPLVVSSSAGNTEELPSFSSDLLAELHAFERWPLYTVHEKAARNLERGYAARKYTSYIIIAQVCRLGVSALLKRISTQVQFLQEIEAGNPKGVFLVILLNDGRVDKELLREVLASLWQWKILDVIVMIAVKRQSFVTDNDTQVNLFSWFPFQSPNRCTQVTDVVLMDQCNYGAFLKNADLFPKKITRNLNRCPLTASTISWGDLVIVSTETSSDGAETKVTYKDGLEVTLYNTIAETFNMTAAFIVPIPSYGNIWGDYFPVNNTYTGVIGDAKFGRSNVSFCGLPKNFFFELHIDSTHSYVESGFNWYVQCARPRPRWQVFVRTFTFSVWAVLILAFFAFAIMMWFLAKFPDERQEDAKYRSFFGTFEALFAVFLNVGVSRMPLTLSVRTFFCLWVWSCFALTIVFETYFTSLLVDPGLEKQVSDVEELLASDLVLTFDNGYVPLFEDMEERETLIMSRWVSCAGFEACSRRTATIGDAATVLDFQTFDYYKHKFVDNNGESLLCRLPGKISGYFITMFMQKGNPLFQPVNDVILHMMEAGLVDFWWSVIVERLKLRRYQESEEAPITYFVFSMSHLYVAFTFLALGYGLSVSIFILELLSRVARVPK</sequence>
<comment type="caution">
    <text evidence="12">The sequence shown here is derived from an EMBL/GenBank/DDBJ whole genome shotgun (WGS) entry which is preliminary data.</text>
</comment>
<evidence type="ECO:0000256" key="4">
    <source>
        <dbReference type="ARBA" id="ARBA00022692"/>
    </source>
</evidence>
<accession>A0A2J7QIM5</accession>
<evidence type="ECO:0000259" key="10">
    <source>
        <dbReference type="Pfam" id="PF00060"/>
    </source>
</evidence>
<keyword evidence="3" id="KW-1003">Cell membrane</keyword>
<proteinExistence type="inferred from homology"/>
<comment type="similarity">
    <text evidence="2">Belongs to the glutamate-gated ion channel (TC 1.A.10.1) family.</text>
</comment>
<dbReference type="EMBL" id="NEVH01013586">
    <property type="protein sequence ID" value="PNF28426.1"/>
    <property type="molecule type" value="Genomic_DNA"/>
</dbReference>
<evidence type="ECO:0000256" key="2">
    <source>
        <dbReference type="ARBA" id="ARBA00008685"/>
    </source>
</evidence>
<dbReference type="SUPFAM" id="SSF53850">
    <property type="entry name" value="Periplasmic binding protein-like II"/>
    <property type="match status" value="1"/>
</dbReference>
<keyword evidence="7" id="KW-0675">Receptor</keyword>
<evidence type="ECO:0000313" key="13">
    <source>
        <dbReference type="Proteomes" id="UP000235965"/>
    </source>
</evidence>
<dbReference type="GO" id="GO:0050906">
    <property type="term" value="P:detection of stimulus involved in sensory perception"/>
    <property type="evidence" value="ECO:0007669"/>
    <property type="project" value="UniProtKB-ARBA"/>
</dbReference>
<evidence type="ECO:0000256" key="5">
    <source>
        <dbReference type="ARBA" id="ARBA00022989"/>
    </source>
</evidence>
<dbReference type="Pfam" id="PF00060">
    <property type="entry name" value="Lig_chan"/>
    <property type="match status" value="1"/>
</dbReference>
<dbReference type="Proteomes" id="UP000235965">
    <property type="component" value="Unassembled WGS sequence"/>
</dbReference>
<dbReference type="FunCoup" id="A0A2J7QIM5">
    <property type="interactions" value="64"/>
</dbReference>
<evidence type="ECO:0000313" key="12">
    <source>
        <dbReference type="EMBL" id="PNF28426.1"/>
    </source>
</evidence>
<evidence type="ECO:0000256" key="6">
    <source>
        <dbReference type="ARBA" id="ARBA00023136"/>
    </source>
</evidence>
<dbReference type="InParanoid" id="A0A2J7QIM5"/>
<feature type="domain" description="Putative ionotropic receptor ligand binding" evidence="11">
    <location>
        <begin position="12"/>
        <end position="215"/>
    </location>
</feature>
<keyword evidence="13" id="KW-1185">Reference proteome</keyword>
<reference evidence="12 13" key="1">
    <citation type="submission" date="2017-12" db="EMBL/GenBank/DDBJ databases">
        <title>Hemimetabolous genomes reveal molecular basis of termite eusociality.</title>
        <authorList>
            <person name="Harrison M.C."/>
            <person name="Jongepier E."/>
            <person name="Robertson H.M."/>
            <person name="Arning N."/>
            <person name="Bitard-Feildel T."/>
            <person name="Chao H."/>
            <person name="Childers C.P."/>
            <person name="Dinh H."/>
            <person name="Doddapaneni H."/>
            <person name="Dugan S."/>
            <person name="Gowin J."/>
            <person name="Greiner C."/>
            <person name="Han Y."/>
            <person name="Hu H."/>
            <person name="Hughes D.S.T."/>
            <person name="Huylmans A.-K."/>
            <person name="Kemena C."/>
            <person name="Kremer L.P.M."/>
            <person name="Lee S.L."/>
            <person name="Lopez-Ezquerra A."/>
            <person name="Mallet L."/>
            <person name="Monroy-Kuhn J.M."/>
            <person name="Moser A."/>
            <person name="Murali S.C."/>
            <person name="Muzny D.M."/>
            <person name="Otani S."/>
            <person name="Piulachs M.-D."/>
            <person name="Poelchau M."/>
            <person name="Qu J."/>
            <person name="Schaub F."/>
            <person name="Wada-Katsumata A."/>
            <person name="Worley K.C."/>
            <person name="Xie Q."/>
            <person name="Ylla G."/>
            <person name="Poulsen M."/>
            <person name="Gibbs R.A."/>
            <person name="Schal C."/>
            <person name="Richards S."/>
            <person name="Belles X."/>
            <person name="Korb J."/>
            <person name="Bornberg-Bauer E."/>
        </authorList>
    </citation>
    <scope>NUCLEOTIDE SEQUENCE [LARGE SCALE GENOMIC DNA]</scope>
    <source>
        <tissue evidence="12">Whole body</tissue>
    </source>
</reference>
<evidence type="ECO:0000256" key="7">
    <source>
        <dbReference type="ARBA" id="ARBA00023170"/>
    </source>
</evidence>
<feature type="transmembrane region" description="Helical" evidence="9">
    <location>
        <begin position="354"/>
        <end position="377"/>
    </location>
</feature>
<dbReference type="GO" id="GO:0015276">
    <property type="term" value="F:ligand-gated monoatomic ion channel activity"/>
    <property type="evidence" value="ECO:0007669"/>
    <property type="project" value="InterPro"/>
</dbReference>
<dbReference type="InterPro" id="IPR056198">
    <property type="entry name" value="LBD_receptor"/>
</dbReference>
<keyword evidence="6 9" id="KW-0472">Membrane</keyword>
<keyword evidence="8" id="KW-0325">Glycoprotein</keyword>
<dbReference type="OrthoDB" id="6506757at2759"/>
<dbReference type="Pfam" id="PF24061">
    <property type="entry name" value="LBD_receptor"/>
    <property type="match status" value="1"/>
</dbReference>